<evidence type="ECO:0000256" key="2">
    <source>
        <dbReference type="ARBA" id="ARBA00022475"/>
    </source>
</evidence>
<keyword evidence="5 10" id="KW-1133">Transmembrane helix</keyword>
<protein>
    <recommendedName>
        <fullName evidence="8">Mechanosensing system component YbdG</fullName>
    </recommendedName>
    <alternativeName>
        <fullName evidence="9">Mechanosensitive channel homolog YbdG</fullName>
    </alternativeName>
</protein>
<reference evidence="12 13" key="1">
    <citation type="submission" date="2016-08" db="EMBL/GenBank/DDBJ databases">
        <authorList>
            <person name="Seilhamer J.J."/>
        </authorList>
    </citation>
    <scope>NUCLEOTIDE SEQUENCE [LARGE SCALE GENOMIC DNA]</scope>
    <source>
        <strain evidence="12">M3/6</strain>
    </source>
</reference>
<dbReference type="RefSeq" id="WP_019539216.1">
    <property type="nucleotide sequence ID" value="NZ_LT605205.1"/>
</dbReference>
<dbReference type="Proteomes" id="UP000187464">
    <property type="component" value="Chromosome I"/>
</dbReference>
<feature type="domain" description="Mechanosensitive ion channel MscS" evidence="11">
    <location>
        <begin position="202"/>
        <end position="270"/>
    </location>
</feature>
<dbReference type="GO" id="GO:0005886">
    <property type="term" value="C:plasma membrane"/>
    <property type="evidence" value="ECO:0007669"/>
    <property type="project" value="UniProtKB-SubCell"/>
</dbReference>
<dbReference type="Pfam" id="PF00924">
    <property type="entry name" value="MS_channel_2nd"/>
    <property type="match status" value="1"/>
</dbReference>
<organism evidence="12 13">
    <name type="scientific">Proteiniphilum saccharofermentans</name>
    <dbReference type="NCBI Taxonomy" id="1642647"/>
    <lineage>
        <taxon>Bacteria</taxon>
        <taxon>Pseudomonadati</taxon>
        <taxon>Bacteroidota</taxon>
        <taxon>Bacteroidia</taxon>
        <taxon>Bacteroidales</taxon>
        <taxon>Dysgonomonadaceae</taxon>
        <taxon>Proteiniphilum</taxon>
    </lineage>
</organism>
<dbReference type="InterPro" id="IPR030192">
    <property type="entry name" value="YbdG"/>
</dbReference>
<evidence type="ECO:0000256" key="6">
    <source>
        <dbReference type="ARBA" id="ARBA00023016"/>
    </source>
</evidence>
<evidence type="ECO:0000256" key="10">
    <source>
        <dbReference type="SAM" id="Phobius"/>
    </source>
</evidence>
<evidence type="ECO:0000256" key="9">
    <source>
        <dbReference type="ARBA" id="ARBA00093659"/>
    </source>
</evidence>
<evidence type="ECO:0000256" key="4">
    <source>
        <dbReference type="ARBA" id="ARBA00022692"/>
    </source>
</evidence>
<evidence type="ECO:0000313" key="12">
    <source>
        <dbReference type="EMBL" id="SCD20843.1"/>
    </source>
</evidence>
<evidence type="ECO:0000256" key="7">
    <source>
        <dbReference type="ARBA" id="ARBA00023136"/>
    </source>
</evidence>
<evidence type="ECO:0000256" key="8">
    <source>
        <dbReference type="ARBA" id="ARBA00093630"/>
    </source>
</evidence>
<dbReference type="EMBL" id="LT605205">
    <property type="protein sequence ID" value="SCD20843.1"/>
    <property type="molecule type" value="Genomic_DNA"/>
</dbReference>
<name>A0A1R3SX45_9BACT</name>
<dbReference type="KEGG" id="psac:PSM36_2036"/>
<gene>
    <name evidence="12" type="ORF">PSM36_2036</name>
</gene>
<dbReference type="GO" id="GO:0071470">
    <property type="term" value="P:cellular response to osmotic stress"/>
    <property type="evidence" value="ECO:0007669"/>
    <property type="project" value="InterPro"/>
</dbReference>
<evidence type="ECO:0000259" key="11">
    <source>
        <dbReference type="Pfam" id="PF00924"/>
    </source>
</evidence>
<evidence type="ECO:0000256" key="5">
    <source>
        <dbReference type="ARBA" id="ARBA00022989"/>
    </source>
</evidence>
<keyword evidence="2" id="KW-1003">Cell membrane</keyword>
<sequence>MNEENIQQISRSTNAVSDWSLQLLQSLGITDTWAKYINLVILLIVLTALVFIVQYLTRTILKKILNRFGKISRAEFPKNLSNRRFPHYLAMVIPYSLVKGSIPIIFDQFPKTMVLINKLIDIFLIFYVIWLLMSVLNAFFDSLAKKPRMRDKPLESYAQVVKIVLYCVGFIVFFSILTGQNPAHILTGLGALSAVLMLVFKDPILGFMASIQVSANDMVRIGDWITMPKYDADGDVFEISLTTVKIRNFDKTITTIPPYSLVSESFQNWRGMVETGGRRLKRSVFVKQSTIRFMKDDELKELERIGLISDYIRSRSAEIDEYNKARGVDKSLSINGRNLTNMGLYRHYLLSYLKNHPDVHQGLLILVRQLQPTSKGLPLELYFFTATTNWLKYEDICSDVLDHVTAAAKYFDLELYEDVSNPVITKIPETGITH</sequence>
<dbReference type="PANTHER" id="PTHR30414:SF0">
    <property type="entry name" value="MINICONDUCTANCE MECHANOSENSITIVE CHANNEL YBDG"/>
    <property type="match status" value="1"/>
</dbReference>
<dbReference type="AlphaFoldDB" id="A0A1R3SX45"/>
<evidence type="ECO:0000256" key="3">
    <source>
        <dbReference type="ARBA" id="ARBA00022519"/>
    </source>
</evidence>
<keyword evidence="3" id="KW-0997">Cell inner membrane</keyword>
<dbReference type="STRING" id="1642647.PSM36_2036"/>
<dbReference type="PANTHER" id="PTHR30414">
    <property type="entry name" value="MINICONDUCTANCE MECHANOSENSITIVE CHANNEL YBDG"/>
    <property type="match status" value="1"/>
</dbReference>
<keyword evidence="13" id="KW-1185">Reference proteome</keyword>
<evidence type="ECO:0000313" key="13">
    <source>
        <dbReference type="Proteomes" id="UP000187464"/>
    </source>
</evidence>
<dbReference type="FunFam" id="2.30.30.60:FF:000002">
    <property type="entry name" value="Mechanosensitive ion channel family protein"/>
    <property type="match status" value="1"/>
</dbReference>
<dbReference type="InterPro" id="IPR006685">
    <property type="entry name" value="MscS_channel_2nd"/>
</dbReference>
<feature type="transmembrane region" description="Helical" evidence="10">
    <location>
        <begin position="183"/>
        <end position="200"/>
    </location>
</feature>
<comment type="subcellular location">
    <subcellularLocation>
        <location evidence="1">Cell inner membrane</location>
        <topology evidence="1">Multi-pass membrane protein</topology>
    </subcellularLocation>
</comment>
<dbReference type="InterPro" id="IPR023408">
    <property type="entry name" value="MscS_beta-dom_sf"/>
</dbReference>
<accession>A0A1R3SX45</accession>
<dbReference type="Gene3D" id="1.10.287.1260">
    <property type="match status" value="1"/>
</dbReference>
<feature type="transmembrane region" description="Helical" evidence="10">
    <location>
        <begin position="88"/>
        <end position="106"/>
    </location>
</feature>
<evidence type="ECO:0000256" key="1">
    <source>
        <dbReference type="ARBA" id="ARBA00004429"/>
    </source>
</evidence>
<dbReference type="InterPro" id="IPR010920">
    <property type="entry name" value="LSM_dom_sf"/>
</dbReference>
<feature type="transmembrane region" description="Helical" evidence="10">
    <location>
        <begin position="160"/>
        <end position="177"/>
    </location>
</feature>
<feature type="transmembrane region" description="Helical" evidence="10">
    <location>
        <begin position="118"/>
        <end position="140"/>
    </location>
</feature>
<keyword evidence="7 10" id="KW-0472">Membrane</keyword>
<dbReference type="GO" id="GO:0008381">
    <property type="term" value="F:mechanosensitive monoatomic ion channel activity"/>
    <property type="evidence" value="ECO:0007669"/>
    <property type="project" value="InterPro"/>
</dbReference>
<dbReference type="SUPFAM" id="SSF50182">
    <property type="entry name" value="Sm-like ribonucleoproteins"/>
    <property type="match status" value="1"/>
</dbReference>
<keyword evidence="4 10" id="KW-0812">Transmembrane</keyword>
<keyword evidence="6" id="KW-0346">Stress response</keyword>
<proteinExistence type="predicted"/>
<dbReference type="Gene3D" id="2.30.30.60">
    <property type="match status" value="1"/>
</dbReference>
<feature type="transmembrane region" description="Helical" evidence="10">
    <location>
        <begin position="36"/>
        <end position="57"/>
    </location>
</feature>